<dbReference type="InterPro" id="IPR051959">
    <property type="entry name" value="PAK1-Kinase_Regulator"/>
</dbReference>
<dbReference type="InterPro" id="IPR001680">
    <property type="entry name" value="WD40_rpt"/>
</dbReference>
<keyword evidence="2" id="KW-0677">Repeat</keyword>
<dbReference type="Proteomes" id="UP001491310">
    <property type="component" value="Unassembled WGS sequence"/>
</dbReference>
<dbReference type="SMART" id="SM00320">
    <property type="entry name" value="WD40"/>
    <property type="match status" value="5"/>
</dbReference>
<dbReference type="InterPro" id="IPR015943">
    <property type="entry name" value="WD40/YVTN_repeat-like_dom_sf"/>
</dbReference>
<dbReference type="EMBL" id="JALJOT010000006">
    <property type="protein sequence ID" value="KAK9909782.1"/>
    <property type="molecule type" value="Genomic_DNA"/>
</dbReference>
<evidence type="ECO:0000313" key="4">
    <source>
        <dbReference type="EMBL" id="KAK9909782.1"/>
    </source>
</evidence>
<organism evidence="4 5">
    <name type="scientific">Coccomyxa subellipsoidea</name>
    <dbReference type="NCBI Taxonomy" id="248742"/>
    <lineage>
        <taxon>Eukaryota</taxon>
        <taxon>Viridiplantae</taxon>
        <taxon>Chlorophyta</taxon>
        <taxon>core chlorophytes</taxon>
        <taxon>Trebouxiophyceae</taxon>
        <taxon>Trebouxiophyceae incertae sedis</taxon>
        <taxon>Coccomyxaceae</taxon>
        <taxon>Coccomyxa</taxon>
    </lineage>
</organism>
<evidence type="ECO:0000256" key="2">
    <source>
        <dbReference type="ARBA" id="ARBA00022737"/>
    </source>
</evidence>
<sequence>MTTLVAGSYERFWFAYEVTPSGNEIQDLSRAFSFPAHKGPVKCISGAAPFVASGGADDTVHIYNAEAGKDLGFLMNPGDGAVTAVEFYTPAGTSQPTHLLSGAADGSISVWGAGGSWECLKVLKGHKKEVTSLSVHPSGLLALSTARDDMLRMWNMTKGRSQYKTKIPSGTEAVSFSPNGDIYALLSGLKVTAHNVSEEGDVAATFELEKRGLCMTFLSDNVILVGGEDGSLRTLDLRTNRAQSTVQAHGMRVRGVAALLPGETSGSEPAHLVGSAASDGFIRLWDLRNRGAAGSSQAQPLCEASTKAETVVEFPEEAPKKMKKNAAKGKKGK</sequence>
<reference evidence="4 5" key="1">
    <citation type="journal article" date="2024" name="Nat. Commun.">
        <title>Phylogenomics reveals the evolutionary origins of lichenization in chlorophyte algae.</title>
        <authorList>
            <person name="Puginier C."/>
            <person name="Libourel C."/>
            <person name="Otte J."/>
            <person name="Skaloud P."/>
            <person name="Haon M."/>
            <person name="Grisel S."/>
            <person name="Petersen M."/>
            <person name="Berrin J.G."/>
            <person name="Delaux P.M."/>
            <person name="Dal Grande F."/>
            <person name="Keller J."/>
        </authorList>
    </citation>
    <scope>NUCLEOTIDE SEQUENCE [LARGE SCALE GENOMIC DNA]</scope>
    <source>
        <strain evidence="4 5">SAG 216-7</strain>
    </source>
</reference>
<keyword evidence="1 3" id="KW-0853">WD repeat</keyword>
<gene>
    <name evidence="4" type="ORF">WJX75_007404</name>
</gene>
<evidence type="ECO:0000256" key="1">
    <source>
        <dbReference type="ARBA" id="ARBA00022574"/>
    </source>
</evidence>
<dbReference type="PROSITE" id="PS00678">
    <property type="entry name" value="WD_REPEATS_1"/>
    <property type="match status" value="1"/>
</dbReference>
<accession>A0ABR2YS99</accession>
<name>A0ABR2YS99_9CHLO</name>
<dbReference type="InterPro" id="IPR019775">
    <property type="entry name" value="WD40_repeat_CS"/>
</dbReference>
<dbReference type="Pfam" id="PF00400">
    <property type="entry name" value="WD40"/>
    <property type="match status" value="2"/>
</dbReference>
<dbReference type="InterPro" id="IPR036322">
    <property type="entry name" value="WD40_repeat_dom_sf"/>
</dbReference>
<dbReference type="Gene3D" id="2.130.10.10">
    <property type="entry name" value="YVTN repeat-like/Quinoprotein amine dehydrogenase"/>
    <property type="match status" value="2"/>
</dbReference>
<proteinExistence type="predicted"/>
<dbReference type="PANTHER" id="PTHR44675">
    <property type="entry name" value="PAK1 INTERACTING PROTEIN 1"/>
    <property type="match status" value="1"/>
</dbReference>
<dbReference type="PANTHER" id="PTHR44675:SF1">
    <property type="entry name" value="P21-ACTIVATED PROTEIN KINASE-INTERACTING PROTEIN 1"/>
    <property type="match status" value="1"/>
</dbReference>
<keyword evidence="5" id="KW-1185">Reference proteome</keyword>
<dbReference type="PROSITE" id="PS50082">
    <property type="entry name" value="WD_REPEATS_2"/>
    <property type="match status" value="1"/>
</dbReference>
<evidence type="ECO:0000313" key="5">
    <source>
        <dbReference type="Proteomes" id="UP001491310"/>
    </source>
</evidence>
<dbReference type="PROSITE" id="PS50294">
    <property type="entry name" value="WD_REPEATS_REGION"/>
    <property type="match status" value="1"/>
</dbReference>
<evidence type="ECO:0008006" key="6">
    <source>
        <dbReference type="Google" id="ProtNLM"/>
    </source>
</evidence>
<evidence type="ECO:0000256" key="3">
    <source>
        <dbReference type="PROSITE-ProRule" id="PRU00221"/>
    </source>
</evidence>
<feature type="repeat" description="WD" evidence="3">
    <location>
        <begin position="123"/>
        <end position="164"/>
    </location>
</feature>
<protein>
    <recommendedName>
        <fullName evidence="6">WD40 repeat-like protein</fullName>
    </recommendedName>
</protein>
<dbReference type="SUPFAM" id="SSF50978">
    <property type="entry name" value="WD40 repeat-like"/>
    <property type="match status" value="1"/>
</dbReference>
<comment type="caution">
    <text evidence="4">The sequence shown here is derived from an EMBL/GenBank/DDBJ whole genome shotgun (WGS) entry which is preliminary data.</text>
</comment>